<name>A0A8H2M5R1_9FIRM</name>
<evidence type="ECO:0000256" key="1">
    <source>
        <dbReference type="ARBA" id="ARBA00001946"/>
    </source>
</evidence>
<dbReference type="GO" id="GO:0046872">
    <property type="term" value="F:metal ion binding"/>
    <property type="evidence" value="ECO:0007669"/>
    <property type="project" value="UniProtKB-KW"/>
</dbReference>
<dbReference type="EC" id="3.1.26.-" evidence="9"/>
<evidence type="ECO:0000313" key="10">
    <source>
        <dbReference type="Proteomes" id="UP000377798"/>
    </source>
</evidence>
<keyword evidence="10" id="KW-1185">Reference proteome</keyword>
<sequence length="343" mass="39762">MMKTDKSFTEDKDFIFIDKFKDPVLVEFKEGQIHRVRPYKESLVGNIYLGRVDHRVPQLKAYFLDLGQGKRGFLQEDLDLAKGDLVLVQVAKDAYSKKYPGLKTDLSIPGDRLVYFPQGKKLYYSLKNKKTLKKIWQKAKNDLPPGGWLIRTKAQDPKRDLEEAKDLYQLWQKFLQEERLSPKAKCLYHKDRVPEGQRVYTNDPDLARERGWTHVEDSLYHMEDYRQDLEELNKVQVPLEGGGLIRIEKTAALTSIDVDSSQGPDQGLTPEEINILAAKKASQQVLRRDIRGMVVIDFITCDPDKRKDLEKILAEAFQEDPQAILYGFSPMGLYELVRKRKEK</sequence>
<reference evidence="9 10" key="1">
    <citation type="submission" date="2019-02" db="EMBL/GenBank/DDBJ databases">
        <authorList>
            <consortium name="Pathogen Informatics"/>
        </authorList>
    </citation>
    <scope>NUCLEOTIDE SEQUENCE [LARGE SCALE GENOMIC DNA]</scope>
    <source>
        <strain evidence="9 10">3012STDY7089603</strain>
    </source>
</reference>
<evidence type="ECO:0000256" key="3">
    <source>
        <dbReference type="ARBA" id="ARBA00022723"/>
    </source>
</evidence>
<dbReference type="GO" id="GO:0004540">
    <property type="term" value="F:RNA nuclease activity"/>
    <property type="evidence" value="ECO:0007669"/>
    <property type="project" value="InterPro"/>
</dbReference>
<dbReference type="GO" id="GO:0006364">
    <property type="term" value="P:rRNA processing"/>
    <property type="evidence" value="ECO:0007669"/>
    <property type="project" value="TreeGrafter"/>
</dbReference>
<keyword evidence="4" id="KW-0255">Endonuclease</keyword>
<evidence type="ECO:0000313" key="9">
    <source>
        <dbReference type="EMBL" id="VFB15813.1"/>
    </source>
</evidence>
<dbReference type="GO" id="GO:0005737">
    <property type="term" value="C:cytoplasm"/>
    <property type="evidence" value="ECO:0007669"/>
    <property type="project" value="TreeGrafter"/>
</dbReference>
<dbReference type="PANTHER" id="PTHR30001">
    <property type="entry name" value="RIBONUCLEASE"/>
    <property type="match status" value="1"/>
</dbReference>
<dbReference type="InterPro" id="IPR019307">
    <property type="entry name" value="RNA-bd_AU-1/RNase_E/G"/>
</dbReference>
<dbReference type="GO" id="GO:0016787">
    <property type="term" value="F:hydrolase activity"/>
    <property type="evidence" value="ECO:0007669"/>
    <property type="project" value="UniProtKB-KW"/>
</dbReference>
<keyword evidence="3" id="KW-0479">Metal-binding</keyword>
<evidence type="ECO:0000256" key="2">
    <source>
        <dbReference type="ARBA" id="ARBA00022722"/>
    </source>
</evidence>
<keyword evidence="7" id="KW-0694">RNA-binding</keyword>
<dbReference type="RefSeq" id="WP_034438872.1">
    <property type="nucleotide sequence ID" value="NZ_CAACYI010000001.1"/>
</dbReference>
<comment type="caution">
    <text evidence="9">The sequence shown here is derived from an EMBL/GenBank/DDBJ whole genome shotgun (WGS) entry which is preliminary data.</text>
</comment>
<proteinExistence type="predicted"/>
<feature type="domain" description="RNA-binding protein AU-1/Ribonuclease E/G" evidence="8">
    <location>
        <begin position="216"/>
        <end position="340"/>
    </location>
</feature>
<dbReference type="Gene3D" id="2.40.50.140">
    <property type="entry name" value="Nucleic acid-binding proteins"/>
    <property type="match status" value="1"/>
</dbReference>
<dbReference type="GO" id="GO:0003723">
    <property type="term" value="F:RNA binding"/>
    <property type="evidence" value="ECO:0007669"/>
    <property type="project" value="UniProtKB-KW"/>
</dbReference>
<protein>
    <submittedName>
        <fullName evidence="9">Ribonuclease G</fullName>
        <ecNumber evidence="9">3.1.26.-</ecNumber>
    </submittedName>
</protein>
<organism evidence="9 10">
    <name type="scientific">Urinicoccus massiliensis</name>
    <dbReference type="NCBI Taxonomy" id="1723382"/>
    <lineage>
        <taxon>Bacteria</taxon>
        <taxon>Bacillati</taxon>
        <taxon>Bacillota</taxon>
        <taxon>Tissierellia</taxon>
        <taxon>Tissierellales</taxon>
        <taxon>Peptoniphilaceae</taxon>
        <taxon>Urinicoccus</taxon>
    </lineage>
</organism>
<dbReference type="GO" id="GO:0004519">
    <property type="term" value="F:endonuclease activity"/>
    <property type="evidence" value="ECO:0007669"/>
    <property type="project" value="UniProtKB-KW"/>
</dbReference>
<evidence type="ECO:0000256" key="4">
    <source>
        <dbReference type="ARBA" id="ARBA00022759"/>
    </source>
</evidence>
<dbReference type="AlphaFoldDB" id="A0A8H2M5R1"/>
<dbReference type="EMBL" id="CAACYI010000001">
    <property type="protein sequence ID" value="VFB15813.1"/>
    <property type="molecule type" value="Genomic_DNA"/>
</dbReference>
<evidence type="ECO:0000256" key="5">
    <source>
        <dbReference type="ARBA" id="ARBA00022801"/>
    </source>
</evidence>
<dbReference type="Proteomes" id="UP000377798">
    <property type="component" value="Unassembled WGS sequence"/>
</dbReference>
<dbReference type="InterPro" id="IPR012340">
    <property type="entry name" value="NA-bd_OB-fold"/>
</dbReference>
<dbReference type="PANTHER" id="PTHR30001:SF1">
    <property type="entry name" value="RIBONUCLEASE E_G-LIKE PROTEIN, CHLOROPLASTIC"/>
    <property type="match status" value="1"/>
</dbReference>
<dbReference type="CDD" id="cd04453">
    <property type="entry name" value="S1_RNase_E"/>
    <property type="match status" value="1"/>
</dbReference>
<keyword evidence="2" id="KW-0540">Nuclease</keyword>
<keyword evidence="5 9" id="KW-0378">Hydrolase</keyword>
<evidence type="ECO:0000256" key="6">
    <source>
        <dbReference type="ARBA" id="ARBA00022842"/>
    </source>
</evidence>
<keyword evidence="6" id="KW-0460">Magnesium</keyword>
<accession>A0A8H2M5R1</accession>
<comment type="cofactor">
    <cofactor evidence="1">
        <name>Mg(2+)</name>
        <dbReference type="ChEBI" id="CHEBI:18420"/>
    </cofactor>
</comment>
<dbReference type="InterPro" id="IPR004659">
    <property type="entry name" value="RNase_E/G"/>
</dbReference>
<evidence type="ECO:0000259" key="8">
    <source>
        <dbReference type="Pfam" id="PF10150"/>
    </source>
</evidence>
<dbReference type="Pfam" id="PF10150">
    <property type="entry name" value="RNase_E_G"/>
    <property type="match status" value="1"/>
</dbReference>
<gene>
    <name evidence="9" type="primary">rng</name>
    <name evidence="9" type="ORF">NCTC13150_00317</name>
</gene>
<evidence type="ECO:0000256" key="7">
    <source>
        <dbReference type="ARBA" id="ARBA00022884"/>
    </source>
</evidence>